<dbReference type="NCBIfam" id="TIGR01643">
    <property type="entry name" value="YD_repeat_2x"/>
    <property type="match status" value="1"/>
</dbReference>
<dbReference type="PANTHER" id="PTHR32305:SF15">
    <property type="entry name" value="PROTEIN RHSA-RELATED"/>
    <property type="match status" value="1"/>
</dbReference>
<dbReference type="InterPro" id="IPR006644">
    <property type="entry name" value="Cadg"/>
</dbReference>
<dbReference type="Pfam" id="PF00092">
    <property type="entry name" value="VWA"/>
    <property type="match status" value="1"/>
</dbReference>
<dbReference type="Pfam" id="PF05593">
    <property type="entry name" value="RHS_repeat"/>
    <property type="match status" value="2"/>
</dbReference>
<dbReference type="InterPro" id="IPR013320">
    <property type="entry name" value="ConA-like_dom_sf"/>
</dbReference>
<dbReference type="InterPro" id="IPR056823">
    <property type="entry name" value="TEN-like_YD-shell"/>
</dbReference>
<dbReference type="SUPFAM" id="SSF117074">
    <property type="entry name" value="Hypothetical protein PA1324"/>
    <property type="match status" value="1"/>
</dbReference>
<dbReference type="PROSITE" id="PS00018">
    <property type="entry name" value="EF_HAND_1"/>
    <property type="match status" value="1"/>
</dbReference>
<feature type="domain" description="TSP C-terminal" evidence="4">
    <location>
        <begin position="1326"/>
        <end position="1534"/>
    </location>
</feature>
<dbReference type="SUPFAM" id="SSF53300">
    <property type="entry name" value="vWA-like"/>
    <property type="match status" value="1"/>
</dbReference>
<proteinExistence type="predicted"/>
<organism evidence="5 6">
    <name type="scientific">Stieleria maiorica</name>
    <dbReference type="NCBI Taxonomy" id="2795974"/>
    <lineage>
        <taxon>Bacteria</taxon>
        <taxon>Pseudomonadati</taxon>
        <taxon>Planctomycetota</taxon>
        <taxon>Planctomycetia</taxon>
        <taxon>Pirellulales</taxon>
        <taxon>Pirellulaceae</taxon>
        <taxon>Stieleria</taxon>
    </lineage>
</organism>
<dbReference type="InterPro" id="IPR008859">
    <property type="entry name" value="Thrombospondin_C"/>
</dbReference>
<dbReference type="SMART" id="SM00736">
    <property type="entry name" value="CADG"/>
    <property type="match status" value="4"/>
</dbReference>
<dbReference type="PROSITE" id="PS51236">
    <property type="entry name" value="TSP_CTER"/>
    <property type="match status" value="1"/>
</dbReference>
<dbReference type="SMART" id="SM00327">
    <property type="entry name" value="VWA"/>
    <property type="match status" value="1"/>
</dbReference>
<dbReference type="KEGG" id="smam:Mal15_20010"/>
<accession>A0A5B9MEK9</accession>
<keyword evidence="5" id="KW-0378">Hydrolase</keyword>
<dbReference type="PROSITE" id="PS50268">
    <property type="entry name" value="CADHERIN_2"/>
    <property type="match status" value="1"/>
</dbReference>
<dbReference type="Gene3D" id="2.60.120.200">
    <property type="match status" value="1"/>
</dbReference>
<evidence type="ECO:0000256" key="1">
    <source>
        <dbReference type="ARBA" id="ARBA00022737"/>
    </source>
</evidence>
<dbReference type="GO" id="GO:0016020">
    <property type="term" value="C:membrane"/>
    <property type="evidence" value="ECO:0007669"/>
    <property type="project" value="InterPro"/>
</dbReference>
<dbReference type="SUPFAM" id="SSF50974">
    <property type="entry name" value="Nitrous oxide reductase, N-terminal domain"/>
    <property type="match status" value="1"/>
</dbReference>
<dbReference type="GO" id="GO:0005509">
    <property type="term" value="F:calcium ion binding"/>
    <property type="evidence" value="ECO:0007669"/>
    <property type="project" value="InterPro"/>
</dbReference>
<dbReference type="Gene3D" id="3.40.50.410">
    <property type="entry name" value="von Willebrand factor, type A domain"/>
    <property type="match status" value="1"/>
</dbReference>
<dbReference type="Gene3D" id="2.180.10.10">
    <property type="entry name" value="RHS repeat-associated core"/>
    <property type="match status" value="3"/>
</dbReference>
<keyword evidence="1" id="KW-0677">Repeat</keyword>
<dbReference type="Pfam" id="PF00404">
    <property type="entry name" value="Dockerin_1"/>
    <property type="match status" value="1"/>
</dbReference>
<name>A0A5B9MEK9_9BACT</name>
<dbReference type="InterPro" id="IPR031325">
    <property type="entry name" value="RHS_repeat"/>
</dbReference>
<dbReference type="InterPro" id="IPR050708">
    <property type="entry name" value="T6SS_VgrG/RHS"/>
</dbReference>
<dbReference type="InterPro" id="IPR015919">
    <property type="entry name" value="Cadherin-like_sf"/>
</dbReference>
<evidence type="ECO:0000313" key="6">
    <source>
        <dbReference type="Proteomes" id="UP000321353"/>
    </source>
</evidence>
<feature type="domain" description="Cadherin" evidence="3">
    <location>
        <begin position="1239"/>
        <end position="1314"/>
    </location>
</feature>
<dbReference type="NCBIfam" id="TIGR03696">
    <property type="entry name" value="Rhs_assc_core"/>
    <property type="match status" value="1"/>
</dbReference>
<dbReference type="InterPro" id="IPR018247">
    <property type="entry name" value="EF_Hand_1_Ca_BS"/>
</dbReference>
<dbReference type="InterPro" id="IPR013783">
    <property type="entry name" value="Ig-like_fold"/>
</dbReference>
<dbReference type="GO" id="GO:0005576">
    <property type="term" value="C:extracellular region"/>
    <property type="evidence" value="ECO:0007669"/>
    <property type="project" value="InterPro"/>
</dbReference>
<dbReference type="GO" id="GO:0004553">
    <property type="term" value="F:hydrolase activity, hydrolyzing O-glycosyl compounds"/>
    <property type="evidence" value="ECO:0007669"/>
    <property type="project" value="InterPro"/>
</dbReference>
<gene>
    <name evidence="5" type="primary">wapA_1</name>
    <name evidence="5" type="ORF">Mal15_20010</name>
</gene>
<dbReference type="Pfam" id="PF05345">
    <property type="entry name" value="He_PIG"/>
    <property type="match status" value="8"/>
</dbReference>
<dbReference type="InterPro" id="IPR002035">
    <property type="entry name" value="VWF_A"/>
</dbReference>
<dbReference type="Gene3D" id="2.60.40.10">
    <property type="entry name" value="Immunoglobulins"/>
    <property type="match status" value="12"/>
</dbReference>
<dbReference type="RefSeq" id="WP_147867548.1">
    <property type="nucleotide sequence ID" value="NZ_CP036264.1"/>
</dbReference>
<dbReference type="CDD" id="cd00198">
    <property type="entry name" value="vWFA"/>
    <property type="match status" value="1"/>
</dbReference>
<dbReference type="InterPro" id="IPR015943">
    <property type="entry name" value="WD40/YVTN_repeat-like_dom_sf"/>
</dbReference>
<dbReference type="EMBL" id="CP036264">
    <property type="protein sequence ID" value="QEF97955.1"/>
    <property type="molecule type" value="Genomic_DNA"/>
</dbReference>
<dbReference type="Proteomes" id="UP000321353">
    <property type="component" value="Chromosome"/>
</dbReference>
<dbReference type="Pfam" id="PF05735">
    <property type="entry name" value="TSP_C"/>
    <property type="match status" value="1"/>
</dbReference>
<sequence>MNSPHARRKSSRKRDRHRHSLMEKLEARMLLASDWQNPARSLDVNNDGQVSSMDALRVINKIATSDGSGTLGTRSNRLQSFYDTSGDGKLTTVDALRVINGLEQTGDGSIAYLSPEAEGDLAPAGFTSVMLMTLPGDDDQLIDLSAHFEFVREEFNELGFFIADDASGAIDGVAPEHADYPEAVFASAHREVAYSKFRAEPFRESNTFPAGRHLGVYVLQPADDLGDSDQHLRLLTESIATDATAPQIGWELHASRWPGMLVGNRGFDDVIIDIQTQAPYDSCTRFVDDLTGWRTSQSGGSDAERGSVVADECTAVLTEGDSFVTTLETTFVVPAGASELSFTYSDLEFDRADTQFINDAFEVALVDRLGNPLIAPYAATRDAFFNVTEELGSVTGSGVSTEPVDGGTKVTVDLSGVIAGETANLIFRLANDDSDTMTTVRIVDYVIPGYTGAPVDSPPDSERVGEFQSQQSRTAPAPLAIVDTTVSTDAQKPPLVSAPIDFPKTFVYTTADDFQSGELFNLRADQDAGSIQLNASGGIEILPIIWISNSGDGTVSKFNTETGEELARYRTGANSATNPSRIAVTGDGAAWVANRGDNASIPYNAVKILHDGFIDRNGNGVVDTSVDANGDGRISGDEMLPWDANGDGQPDDERIAMTIHAGRNRSNPDQWNYGGGARGIAIDGNGKLWVGLLNRNQYEVFDEATGAFEKIVAVSGAPYGSVIGSNGILYSTTANSRHLDRIDTNTQSYLGSIDIGRTMYGITLDENGVVWTSGWQGSYLTRYDPATGEIDHYNSATGESSGGGVAVDHNGDVWAAHHDGTYLFKWEFADDRRTLIQAKTVETGAHALKGAAVDADGFFWTTSLGSNTAIKVDPDTDQVALSVPTGNSPYNYSDSTGSVRANLLREGTWTETIDSGRPSTVWTTARAIADTPDGSDLTIRVRASDDPGSIKSLPWTITESLATLQEVRGQFLEVQLTLQSSDPAVDPSVIEFAVDALPPPEINILTPSAETSVEPSTIVLSGIATAATPFLNVDQQFANSIAYVTVNGKPVDALDAGGTFYTHVDVANGLNAYEVEAFDAYGQSRTVTVSVTGREPSGIELDRYSDITGSFSGVYGRTSFNEDQRHLYVDLATRNDGVFESKVPLLVGVRNISDPTVSVVEPDGYLDDGTPYFDFSGAVDDGTLEPNEVTASPTIAFQNPLKHRFDYELVFLGKLNEAPVIITVPATEAPYDRTYRYDVDATDTDGDTLTYGLTTGPSAMTIDSATGLITWMPSQDDIGQHDVAVRVSDGNGGVATQRYTVTVSQAPPNRPPVITSTPVTIASVVKSLQRIPTPISLSDWTQHDFDGGEVRDSRWEVSDDGYSVHQVINSDAAVFVSNEELGQSSISGEFTVFDDLEGGDDDWVGFVFGYQDPQHFYLFDWRERSPALMTVKVVDSDTEVDNADIGYQVHPDPTRIRTLYQNNIGYVDDVPYQFALNFEPGRFVIEISQDGVPVIEPIEIFDNAFSEGRFGFFNQSQADVFYRGFTKTTIAATTYSYDVDAIDPDDDSLTYLITDGPEGMVINPTSGLITWGPTADQIGNHNVTVEVSDGNGGVAIQEFVVCVHPDPENHPPTIVSDPNTSYGIAGVNNPASGNTNPTQLSVPLEVGGTVQSNISLTLPDSGGDLGTADIVFVVDESGSMAGEQAWLGDIISSLDQSLVGSGLTNNRYGLVGFANSARVRQSGSDRWMSATDFATATNSLSTSRSGAEDGYDGIEYTLNNYSFRDEASRVVILVTDEERTTVNGSVSFNSIADRLENENILFSIVANARMEDSNDALAFGVAADGTAYVSDGGSGFTVSDGGQYVRSEPVGRGDVANIRTEYVDLAWGVDGITWDLNFLRSDAAAAEAFTNVFSDILGESIIRNIPINVVASDPEVGFVNLTGIQTDIAPGQTVSFDIRFETGTPSRFDLAFVNANTNEVLGSVPVNLGDVYEYQVVAVDPDNDDLTYRLPVAPDGMAVDSAGRITWVPPTDQVEAVDVTVEVSDGRGGVDDQSFQIQFAEPGTGSITGSITSEPYAFTGIIIGDVDGFGFEDPSAFLSAQNTPVDTDGNGLLQDGEFLPDLNGNLDVATGSGDEFDNRDVSERGGDSINGFGFVNLGSSGSEWTDIALSTSYQGSNFPDPTGADVPNEPTFKFRFEVQKESVSEGSELFVNVVFGDYDVVPASIEVIANDGSGAAGETIVIPLSIQPTNENGLIQSASASLQFDQVFNEVGSAWYGYLDVRFVAPQEPYTAFDYVELGLESITQQPDPSEVSLQDWTVFIDSNHNAVFDPGERFTRTDSEGQFEFHNVAAGDYSIRQVVQQGWSPSFPTDNVYRVHLNTGQSATNVSFVNSDVSGGLNQRPVITSSAITEITLGDLYRYDAVASDPENDVLEFRLPLAPDGMTIHPELGSIAWLPTEDQLGSHNVVMQVSDGRGGSTVQSFQVVVTAPNVAPSITSTPAVMATAGKPFTHRLRAQDADGDQVAWRLSDTAPDGITISRVELMNSDDQLVDSYHELVWDVPEDASGSDASFSVIAEDGRGGSDSQDWTLSIADASAVNRNPVIQSSPRPTARFGLAWTYDLQASDPDGDTLTYQLIDPLTGMQITDAGIVRWTPSRSAESNNSIEIQVSDGRGGVATQLFDLTVASVDINQPPEITSVPPTHWVSGRDYQYDAVARDPDGDPVGWELSVAPRGMSIDPYTGVVRWTPDESQIGSHFVEITATDVLVGQATQRFSIEVGCNNVAPAIVSIPPTVGYSDRVYLYAVRGDDLENDPLTWKLLEAPDGMEINETTGLIRWTPTAAQVDSHDVLVEVSDGLDSGTQAYTIVVKSSDELRVPGDPSKGTVGNRAPIITSTPNFAAEAGTLYTYQVRGVDPDGDAVTFSIAGDLPAAMTIDDAGLISWTPAEQDPSPTVVVTATDDHGATSTQTYLLSIAVNSAPQINSTPIDSVVRGATYRYTVRASDSDGDPLTYRLNDNAPDGMTIDRFGRIIWQTDGFSEDAADVTVTVSDDRGQSASDTWQITLLDDTIPPQVSFTIISGNRSFQGDGQVDQGSSYTVRVLATDNVGVVDVGLIVDGAMVTLDDTGAVVLTGQTVGAVALEAFAIDTVGLRGQSDGTVTVVDPSRPNQPVDPNNPGTVIPPDLPPHPGFDPTDNQPPQVMITSPEVGENVMGLVTIEGTVDDPEDNLWYYRVFYARADKVSLTGINLSDPDWVMVNEGTEEVHDGELAVFDSSAVSKDGYAIVVAAYDVNGRGYVQPTLVNVEGNLQLGNFRLEFIDLSIPLVGIPITVTRVYDTLNAGDEGDFGYGWSLGVQDARIFEAGAIGTGGALSFGNDKFVAGKTKVYLTNPDGRRVGFTYDVTDIRGSFFGSTGRPVFTPDPGVYDTLTIDQKTVAVGGIVGALAGGINPDTYTLTTKEGLKYRYNQFDGLQTITDLNGNTATFSDEGISHSSGDAIQFVRDHRDRIKIIVDPAGNPLSYQYDLNGDLAGFTNQAGLTTRHEYWADAAHYLEAVYDASGKRVLKTVYEENSDSRQLEFKGVIDAEGDRVDDREIDADANTAIVRDGNGNPTTLVYDDRGNVLEEIDPLGNKVTREYGDPRHPDLETRIIDERGFITEREYDARGNVMQFIEAGSQVGPFDTPVVTKFTYDSGNRVRSITNARNATTSFGYDARGNLTQVINALGDISSFIYDDQGRRTKHIDFNGYTTTFVYDDACPCGSPSSIIYADGTYEEFSFNQFGQVTSEGTFEADGTLVEISETDYDSVGREIERRRGVTGDPHHPQSVVRKFYVGDQLDWEVIVSPDALGAGNTLLESPATPLQDRKSRITKYEYDENNRLIRQVDAEGGITDFRYDANGNRILLRDPVGNITTWVYDELNQAIEERDPFYNEGLSIEGAMTSVDLASGASCETNTPANHVRLTCYDAGGNQTKTIDRNGRRREFQYDLGGRLEEERWYEAGTDTLLNTISFSYDELGNMLTAVDNNSSYVHTYDLLGRLKSVEFGSNTISSAPQIVLTHDYDPVGNVTSTRDDAGVTVASEYDSRNRLAVRRWFDSDIPGGEVADVDNARIDFFYNAAGREIETRRYSDLTGDALVGLSDRTYDTSGRSNAILHKDSVDQLLAGYDYDYDFSGLLVRENRFHEESQYEQAIDYTYDLTGQLTLADFEKQNDESYTYDANGNRLSSSIGGVDRSYTTGTGNRLESDGTYRYLYDGEGNQVKRIHLGNGETRTYQYDHLNRLVRIDDWSSDPGDPDSPVAGAILMHSVEYTYDALGRRFARQIDPDGAQSQSTENEFFIHNGDHIWADFNQAEIAVARYLYGHEIDSNLARYSVGLGRNWYLTDRLATVSDIQPNGAVPVYHAMYSAFGNITTGPEPGVFGRFAFTGREVDHAAEISFYRTRWYDAGNGQFTSEDQLRFQANDINLYRYVNNSPANGTDPTGESFIERALLNSRILLSLFARGGTRIGSRAGGVPGLLNGNNYLRIGLGWNNVIGCLVFRIAIGSAGFFVHGHLDLFRLRSTCI</sequence>
<evidence type="ECO:0000259" key="4">
    <source>
        <dbReference type="PROSITE" id="PS51236"/>
    </source>
</evidence>
<dbReference type="PANTHER" id="PTHR32305">
    <property type="match status" value="1"/>
</dbReference>
<evidence type="ECO:0000313" key="5">
    <source>
        <dbReference type="EMBL" id="QEF97955.1"/>
    </source>
</evidence>
<keyword evidence="6" id="KW-1185">Reference proteome</keyword>
<protein>
    <submittedName>
        <fullName evidence="5">tRNA nuclease WapA</fullName>
        <ecNumber evidence="5">3.1.-.-</ecNumber>
    </submittedName>
</protein>
<dbReference type="InterPro" id="IPR011045">
    <property type="entry name" value="N2O_reductase_N"/>
</dbReference>
<dbReference type="SUPFAM" id="SSF49313">
    <property type="entry name" value="Cadherin-like"/>
    <property type="match status" value="9"/>
</dbReference>
<feature type="domain" description="VWFA" evidence="2">
    <location>
        <begin position="1669"/>
        <end position="1858"/>
    </location>
</feature>
<dbReference type="EC" id="3.1.-.-" evidence="5"/>
<dbReference type="InterPro" id="IPR036465">
    <property type="entry name" value="vWFA_dom_sf"/>
</dbReference>
<evidence type="ECO:0000259" key="2">
    <source>
        <dbReference type="PROSITE" id="PS50234"/>
    </source>
</evidence>
<dbReference type="GO" id="GO:0007156">
    <property type="term" value="P:homophilic cell adhesion via plasma membrane adhesion molecules"/>
    <property type="evidence" value="ECO:0007669"/>
    <property type="project" value="InterPro"/>
</dbReference>
<dbReference type="SUPFAM" id="SSF49899">
    <property type="entry name" value="Concanavalin A-like lectins/glucanases"/>
    <property type="match status" value="1"/>
</dbReference>
<reference evidence="5 6" key="1">
    <citation type="submission" date="2019-02" db="EMBL/GenBank/DDBJ databases">
        <title>Planctomycetal bacteria perform biofilm scaping via a novel small molecule.</title>
        <authorList>
            <person name="Jeske O."/>
            <person name="Boedeker C."/>
            <person name="Wiegand S."/>
            <person name="Breitling P."/>
            <person name="Kallscheuer N."/>
            <person name="Jogler M."/>
            <person name="Rohde M."/>
            <person name="Petersen J."/>
            <person name="Medema M.H."/>
            <person name="Surup F."/>
            <person name="Jogler C."/>
        </authorList>
    </citation>
    <scope>NUCLEOTIDE SEQUENCE [LARGE SCALE GENOMIC DNA]</scope>
    <source>
        <strain evidence="5 6">Mal15</strain>
    </source>
</reference>
<dbReference type="PROSITE" id="PS50234">
    <property type="entry name" value="VWFA"/>
    <property type="match status" value="1"/>
</dbReference>
<dbReference type="InterPro" id="IPR022385">
    <property type="entry name" value="Rhs_assc_core"/>
</dbReference>
<dbReference type="InterPro" id="IPR006530">
    <property type="entry name" value="YD"/>
</dbReference>
<dbReference type="Pfam" id="PF17963">
    <property type="entry name" value="Big_9"/>
    <property type="match status" value="1"/>
</dbReference>
<dbReference type="InterPro" id="IPR002126">
    <property type="entry name" value="Cadherin-like_dom"/>
</dbReference>
<dbReference type="GO" id="GO:0000272">
    <property type="term" value="P:polysaccharide catabolic process"/>
    <property type="evidence" value="ECO:0007669"/>
    <property type="project" value="InterPro"/>
</dbReference>
<evidence type="ECO:0000259" key="3">
    <source>
        <dbReference type="PROSITE" id="PS50268"/>
    </source>
</evidence>
<dbReference type="Pfam" id="PF25023">
    <property type="entry name" value="TEN_YD-shell"/>
    <property type="match status" value="1"/>
</dbReference>
<dbReference type="Gene3D" id="2.130.10.10">
    <property type="entry name" value="YVTN repeat-like/Quinoprotein amine dehydrogenase"/>
    <property type="match status" value="2"/>
</dbReference>
<dbReference type="InterPro" id="IPR002105">
    <property type="entry name" value="Dockerin_1_rpt"/>
</dbReference>